<dbReference type="RefSeq" id="WP_248470839.1">
    <property type="nucleotide sequence ID" value="NZ_JAKILB010000001.1"/>
</dbReference>
<evidence type="ECO:0000313" key="2">
    <source>
        <dbReference type="Proteomes" id="UP001139293"/>
    </source>
</evidence>
<dbReference type="Proteomes" id="UP001139293">
    <property type="component" value="Unassembled WGS sequence"/>
</dbReference>
<gene>
    <name evidence="1" type="ORF">L2740_00790</name>
</gene>
<dbReference type="EMBL" id="JAKILB010000001">
    <property type="protein sequence ID" value="MCL1137114.1"/>
    <property type="molecule type" value="Genomic_DNA"/>
</dbReference>
<sequence length="72" mass="8081">MIIQFSAGKLILSPFELQARLDNGCQLYAMVDDIKFHDDALMIVADAGAVRWNIKLDSNEQLQDVKQELGIC</sequence>
<reference evidence="1" key="1">
    <citation type="submission" date="2022-01" db="EMBL/GenBank/DDBJ databases">
        <title>Whole genome-based taxonomy of the Shewanellaceae.</title>
        <authorList>
            <person name="Martin-Rodriguez A.J."/>
        </authorList>
    </citation>
    <scope>NUCLEOTIDE SEQUENCE</scope>
    <source>
        <strain evidence="1">KCTC 23973</strain>
    </source>
</reference>
<dbReference type="AlphaFoldDB" id="A0A9X1Z7W7"/>
<name>A0A9X1Z7W7_9GAMM</name>
<keyword evidence="2" id="KW-1185">Reference proteome</keyword>
<dbReference type="InterPro" id="IPR021811">
    <property type="entry name" value="DUF3389"/>
</dbReference>
<protein>
    <submittedName>
        <fullName evidence="1">DUF3389 domain-containing protein</fullName>
    </submittedName>
</protein>
<proteinExistence type="predicted"/>
<comment type="caution">
    <text evidence="1">The sequence shown here is derived from an EMBL/GenBank/DDBJ whole genome shotgun (WGS) entry which is preliminary data.</text>
</comment>
<evidence type="ECO:0000313" key="1">
    <source>
        <dbReference type="EMBL" id="MCL1137114.1"/>
    </source>
</evidence>
<accession>A0A9X1Z7W7</accession>
<organism evidence="1 2">
    <name type="scientific">Shewanella pneumatophori</name>
    <dbReference type="NCBI Taxonomy" id="314092"/>
    <lineage>
        <taxon>Bacteria</taxon>
        <taxon>Pseudomonadati</taxon>
        <taxon>Pseudomonadota</taxon>
        <taxon>Gammaproteobacteria</taxon>
        <taxon>Alteromonadales</taxon>
        <taxon>Shewanellaceae</taxon>
        <taxon>Shewanella</taxon>
    </lineage>
</organism>
<dbReference type="Pfam" id="PF11869">
    <property type="entry name" value="DUF3389"/>
    <property type="match status" value="1"/>
</dbReference>